<dbReference type="SUPFAM" id="SSF52540">
    <property type="entry name" value="P-loop containing nucleoside triphosphate hydrolases"/>
    <property type="match status" value="1"/>
</dbReference>
<feature type="domain" description="AIG1-type G" evidence="3">
    <location>
        <begin position="38"/>
        <end position="198"/>
    </location>
</feature>
<evidence type="ECO:0000313" key="5">
    <source>
        <dbReference type="Proteomes" id="UP000261340"/>
    </source>
</evidence>
<name>A0A3Q0S2Z4_AMPCI</name>
<dbReference type="GO" id="GO:0005525">
    <property type="term" value="F:GTP binding"/>
    <property type="evidence" value="ECO:0007669"/>
    <property type="project" value="InterPro"/>
</dbReference>
<reference evidence="4" key="2">
    <citation type="submission" date="2025-09" db="UniProtKB">
        <authorList>
            <consortium name="Ensembl"/>
        </authorList>
    </citation>
    <scope>IDENTIFICATION</scope>
</reference>
<proteinExistence type="inferred from homology"/>
<dbReference type="Gene3D" id="3.40.50.300">
    <property type="entry name" value="P-loop containing nucleotide triphosphate hydrolases"/>
    <property type="match status" value="1"/>
</dbReference>
<dbReference type="InterPro" id="IPR027417">
    <property type="entry name" value="P-loop_NTPase"/>
</dbReference>
<dbReference type="InterPro" id="IPR006703">
    <property type="entry name" value="G_AIG1"/>
</dbReference>
<reference evidence="4" key="1">
    <citation type="submission" date="2025-08" db="UniProtKB">
        <authorList>
            <consortium name="Ensembl"/>
        </authorList>
    </citation>
    <scope>IDENTIFICATION</scope>
</reference>
<dbReference type="GeneTree" id="ENSGT00500000044904"/>
<evidence type="ECO:0000259" key="3">
    <source>
        <dbReference type="Pfam" id="PF04548"/>
    </source>
</evidence>
<dbReference type="AlphaFoldDB" id="A0A3Q0S2Z4"/>
<comment type="similarity">
    <text evidence="1">Belongs to the TRAFAC class TrmE-Era-EngA-EngB-Septin-like GTPase superfamily. AIG1/Toc34/Toc159-like paraseptin GTPase family. IAN subfamily.</text>
</comment>
<dbReference type="OMA" id="CARIENE"/>
<protein>
    <recommendedName>
        <fullName evidence="3">AIG1-type G domain-containing protein</fullName>
    </recommendedName>
</protein>
<keyword evidence="5" id="KW-1185">Reference proteome</keyword>
<evidence type="ECO:0000256" key="1">
    <source>
        <dbReference type="ARBA" id="ARBA00008535"/>
    </source>
</evidence>
<dbReference type="Ensembl" id="ENSACIT00000019708.1">
    <property type="protein sequence ID" value="ENSACIP00000019189.1"/>
    <property type="gene ID" value="ENSACIG00000014950.1"/>
</dbReference>
<dbReference type="Proteomes" id="UP000261340">
    <property type="component" value="Unplaced"/>
</dbReference>
<sequence length="230" mass="26127">MCYFIQDIFSPQLEKTNLYFGTLTRMTVGEKNPTKSKKTILLVGETGAGKSTLINALINYSMGVKWEDEVWFQIVEEEKKSQTSDVIVYEIFDFEDQTLPYSLTIIDTPGYGDTRGVEHDDIISQRLMKLFQSENGVYELHAVGLVMKAYDNCLSKQMKSILDSLMTQFGEDLKKNIIALITHSDGITPENLLEALEASDIQCAKNNNQPVHFMALLPSQALWIKKREIK</sequence>
<organism evidence="4 5">
    <name type="scientific">Amphilophus citrinellus</name>
    <name type="common">Midas cichlid</name>
    <name type="synonym">Cichlasoma citrinellum</name>
    <dbReference type="NCBI Taxonomy" id="61819"/>
    <lineage>
        <taxon>Eukaryota</taxon>
        <taxon>Metazoa</taxon>
        <taxon>Chordata</taxon>
        <taxon>Craniata</taxon>
        <taxon>Vertebrata</taxon>
        <taxon>Euteleostomi</taxon>
        <taxon>Actinopterygii</taxon>
        <taxon>Neopterygii</taxon>
        <taxon>Teleostei</taxon>
        <taxon>Neoteleostei</taxon>
        <taxon>Acanthomorphata</taxon>
        <taxon>Ovalentaria</taxon>
        <taxon>Cichlomorphae</taxon>
        <taxon>Cichliformes</taxon>
        <taxon>Cichlidae</taxon>
        <taxon>New World cichlids</taxon>
        <taxon>Cichlasomatinae</taxon>
        <taxon>Heroini</taxon>
        <taxon>Amphilophus</taxon>
    </lineage>
</organism>
<dbReference type="InterPro" id="IPR025662">
    <property type="entry name" value="Sigma_54_int_dom_ATP-bd_1"/>
</dbReference>
<accession>A0A3Q0S2Z4</accession>
<dbReference type="Pfam" id="PF04548">
    <property type="entry name" value="AIG1"/>
    <property type="match status" value="1"/>
</dbReference>
<dbReference type="STRING" id="61819.ENSACIP00000019189"/>
<dbReference type="PANTHER" id="PTHR32046:SF11">
    <property type="entry name" value="IMMUNE-ASSOCIATED NUCLEOTIDE-BINDING PROTEIN 10-LIKE"/>
    <property type="match status" value="1"/>
</dbReference>
<evidence type="ECO:0000256" key="2">
    <source>
        <dbReference type="ARBA" id="ARBA00022741"/>
    </source>
</evidence>
<dbReference type="PROSITE" id="PS00675">
    <property type="entry name" value="SIGMA54_INTERACT_1"/>
    <property type="match status" value="1"/>
</dbReference>
<dbReference type="PANTHER" id="PTHR32046">
    <property type="entry name" value="G DOMAIN-CONTAINING PROTEIN"/>
    <property type="match status" value="1"/>
</dbReference>
<evidence type="ECO:0000313" key="4">
    <source>
        <dbReference type="Ensembl" id="ENSACIP00000019189.1"/>
    </source>
</evidence>
<keyword evidence="2" id="KW-0547">Nucleotide-binding</keyword>